<reference evidence="1 2" key="1">
    <citation type="submission" date="2018-08" db="EMBL/GenBank/DDBJ databases">
        <title>Genome and evolution of the arbuscular mycorrhizal fungus Diversispora epigaea (formerly Glomus versiforme) and its bacterial endosymbionts.</title>
        <authorList>
            <person name="Sun X."/>
            <person name="Fei Z."/>
            <person name="Harrison M."/>
        </authorList>
    </citation>
    <scope>NUCLEOTIDE SEQUENCE [LARGE SCALE GENOMIC DNA]</scope>
    <source>
        <strain evidence="1 2">IT104</strain>
    </source>
</reference>
<dbReference type="Proteomes" id="UP000266861">
    <property type="component" value="Unassembled WGS sequence"/>
</dbReference>
<accession>A0A397IQN1</accession>
<protein>
    <submittedName>
        <fullName evidence="1">Uncharacterized protein</fullName>
    </submittedName>
</protein>
<dbReference type="AlphaFoldDB" id="A0A397IQN1"/>
<keyword evidence="2" id="KW-1185">Reference proteome</keyword>
<dbReference type="OrthoDB" id="2410986at2759"/>
<organism evidence="1 2">
    <name type="scientific">Diversispora epigaea</name>
    <dbReference type="NCBI Taxonomy" id="1348612"/>
    <lineage>
        <taxon>Eukaryota</taxon>
        <taxon>Fungi</taxon>
        <taxon>Fungi incertae sedis</taxon>
        <taxon>Mucoromycota</taxon>
        <taxon>Glomeromycotina</taxon>
        <taxon>Glomeromycetes</taxon>
        <taxon>Diversisporales</taxon>
        <taxon>Diversisporaceae</taxon>
        <taxon>Diversispora</taxon>
    </lineage>
</organism>
<comment type="caution">
    <text evidence="1">The sequence shown here is derived from an EMBL/GenBank/DDBJ whole genome shotgun (WGS) entry which is preliminary data.</text>
</comment>
<proteinExistence type="predicted"/>
<gene>
    <name evidence="1" type="ORF">Glove_183g69</name>
</gene>
<sequence length="230" mass="27158">MDTFTLKLLSRKDDPYKNCYGDEVNKTRTASVIRELTKSKKKNTYATINVIHLKLWKADVFILKSNEKLNNQKSLKMERKVNLEHKTLKDFREFIYSVCKIPNLEDSAVFTAIIEDSSITIQQFFRVFQEYQCDCVDIKDKKYKESLFKLFDELETRFVTTPIDLSCEMTKKIYSYSYLPRATFQMESSKRKADEINDNNSSDKVWGIVTNSKNENMRDQVEKALMWCGY</sequence>
<name>A0A397IQN1_9GLOM</name>
<dbReference type="EMBL" id="PQFF01000173">
    <property type="protein sequence ID" value="RHZ77287.1"/>
    <property type="molecule type" value="Genomic_DNA"/>
</dbReference>
<evidence type="ECO:0000313" key="2">
    <source>
        <dbReference type="Proteomes" id="UP000266861"/>
    </source>
</evidence>
<evidence type="ECO:0000313" key="1">
    <source>
        <dbReference type="EMBL" id="RHZ77287.1"/>
    </source>
</evidence>